<dbReference type="Pfam" id="PF03372">
    <property type="entry name" value="Exo_endo_phos"/>
    <property type="match status" value="1"/>
</dbReference>
<dbReference type="SUPFAM" id="SSF56219">
    <property type="entry name" value="DNase I-like"/>
    <property type="match status" value="1"/>
</dbReference>
<reference evidence="2 3" key="1">
    <citation type="submission" date="2023-08" db="EMBL/GenBank/DDBJ databases">
        <title>A Necator americanus chromosomal reference genome.</title>
        <authorList>
            <person name="Ilik V."/>
            <person name="Petrzelkova K.J."/>
            <person name="Pardy F."/>
            <person name="Fuh T."/>
            <person name="Niatou-Singa F.S."/>
            <person name="Gouil Q."/>
            <person name="Baker L."/>
            <person name="Ritchie M.E."/>
            <person name="Jex A.R."/>
            <person name="Gazzola D."/>
            <person name="Li H."/>
            <person name="Toshio Fujiwara R."/>
            <person name="Zhan B."/>
            <person name="Aroian R.V."/>
            <person name="Pafco B."/>
            <person name="Schwarz E.M."/>
        </authorList>
    </citation>
    <scope>NUCLEOTIDE SEQUENCE [LARGE SCALE GENOMIC DNA]</scope>
    <source>
        <strain evidence="2 3">Aroian</strain>
        <tissue evidence="2">Whole animal</tissue>
    </source>
</reference>
<evidence type="ECO:0000259" key="1">
    <source>
        <dbReference type="Pfam" id="PF03372"/>
    </source>
</evidence>
<dbReference type="EMBL" id="JAVFWL010000005">
    <property type="protein sequence ID" value="KAK6755969.1"/>
    <property type="molecule type" value="Genomic_DNA"/>
</dbReference>
<keyword evidence="3" id="KW-1185">Reference proteome</keyword>
<feature type="domain" description="Endonuclease/exonuclease/phosphatase" evidence="1">
    <location>
        <begin position="4"/>
        <end position="232"/>
    </location>
</feature>
<proteinExistence type="predicted"/>
<dbReference type="InterPro" id="IPR036691">
    <property type="entry name" value="Endo/exonu/phosph_ase_sf"/>
</dbReference>
<dbReference type="InterPro" id="IPR005135">
    <property type="entry name" value="Endo/exonuclease/phosphatase"/>
</dbReference>
<organism evidence="2 3">
    <name type="scientific">Necator americanus</name>
    <name type="common">Human hookworm</name>
    <dbReference type="NCBI Taxonomy" id="51031"/>
    <lineage>
        <taxon>Eukaryota</taxon>
        <taxon>Metazoa</taxon>
        <taxon>Ecdysozoa</taxon>
        <taxon>Nematoda</taxon>
        <taxon>Chromadorea</taxon>
        <taxon>Rhabditida</taxon>
        <taxon>Rhabditina</taxon>
        <taxon>Rhabditomorpha</taxon>
        <taxon>Strongyloidea</taxon>
        <taxon>Ancylostomatidae</taxon>
        <taxon>Bunostominae</taxon>
        <taxon>Necator</taxon>
    </lineage>
</organism>
<gene>
    <name evidence="2" type="primary">Necator_chrV.g19180</name>
    <name evidence="2" type="ORF">RB195_014388</name>
</gene>
<evidence type="ECO:0000313" key="3">
    <source>
        <dbReference type="Proteomes" id="UP001303046"/>
    </source>
</evidence>
<accession>A0ABR1E003</accession>
<dbReference type="Gene3D" id="3.60.10.10">
    <property type="entry name" value="Endonuclease/exonuclease/phosphatase"/>
    <property type="match status" value="1"/>
</dbReference>
<sequence>MAICTYNARTLASEAAIEDLMMQAKKINYDVIGLTETRRRHPLNAVYETGEELFLGTCDSRGVGGVGVLVNTTMAKNIDSFEQLTIRIGRLRMRRCGSTPALTIFVAYAPTSSYEEEVEAFFMDLEKFYREDHAFYKVIIGDFNAKVGKKTPEGLRIETHGLQWNEQGERLSEFIITTKTTHENSQFQKPSSLRWTWESSGEGYRNKIDHIIVNKRFCLTDVAVVPKFYTDHRLLRGKFSFTRRAEKAAKFRGRNPRTVINWDLFATLAGFWEDSAMDNIDEEYDRLVEHLRDCAKKAESSKTTKRRLSLETLELIRQRGAARAAGNQELTSVLARLCREAIKEDLKEGRAEVLAEAAEAGKNIRYARRDFASHKTRMTALRNPKGTAIASRRGIEKIIYDFYSDLFHVHLPPHHLREDGHVIREVLPSEIRHAIMSVRNRTAPGPDRIRPEHLKSLPPVLINTLARLFMRYLSECKVPKQWKTSKTVLLYKKGVHMTSATIAQSA</sequence>
<comment type="caution">
    <text evidence="2">The sequence shown here is derived from an EMBL/GenBank/DDBJ whole genome shotgun (WGS) entry which is preliminary data.</text>
</comment>
<name>A0ABR1E003_NECAM</name>
<protein>
    <recommendedName>
        <fullName evidence="1">Endonuclease/exonuclease/phosphatase domain-containing protein</fullName>
    </recommendedName>
</protein>
<evidence type="ECO:0000313" key="2">
    <source>
        <dbReference type="EMBL" id="KAK6755969.1"/>
    </source>
</evidence>
<dbReference type="Proteomes" id="UP001303046">
    <property type="component" value="Unassembled WGS sequence"/>
</dbReference>